<gene>
    <name evidence="1" type="ORF">BOTBODRAFT_553197</name>
</gene>
<proteinExistence type="predicted"/>
<name>A0A067MR36_BOTB1</name>
<keyword evidence="2" id="KW-1185">Reference proteome</keyword>
<evidence type="ECO:0000313" key="2">
    <source>
        <dbReference type="Proteomes" id="UP000027195"/>
    </source>
</evidence>
<dbReference type="AlphaFoldDB" id="A0A067MR36"/>
<protein>
    <submittedName>
        <fullName evidence="1">Uncharacterized protein</fullName>
    </submittedName>
</protein>
<dbReference type="Proteomes" id="UP000027195">
    <property type="component" value="Unassembled WGS sequence"/>
</dbReference>
<reference evidence="2" key="1">
    <citation type="journal article" date="2014" name="Proc. Natl. Acad. Sci. U.S.A.">
        <title>Extensive sampling of basidiomycete genomes demonstrates inadequacy of the white-rot/brown-rot paradigm for wood decay fungi.</title>
        <authorList>
            <person name="Riley R."/>
            <person name="Salamov A.A."/>
            <person name="Brown D.W."/>
            <person name="Nagy L.G."/>
            <person name="Floudas D."/>
            <person name="Held B.W."/>
            <person name="Levasseur A."/>
            <person name="Lombard V."/>
            <person name="Morin E."/>
            <person name="Otillar R."/>
            <person name="Lindquist E.A."/>
            <person name="Sun H."/>
            <person name="LaButti K.M."/>
            <person name="Schmutz J."/>
            <person name="Jabbour D."/>
            <person name="Luo H."/>
            <person name="Baker S.E."/>
            <person name="Pisabarro A.G."/>
            <person name="Walton J.D."/>
            <person name="Blanchette R.A."/>
            <person name="Henrissat B."/>
            <person name="Martin F."/>
            <person name="Cullen D."/>
            <person name="Hibbett D.S."/>
            <person name="Grigoriev I.V."/>
        </authorList>
    </citation>
    <scope>NUCLEOTIDE SEQUENCE [LARGE SCALE GENOMIC DNA]</scope>
    <source>
        <strain evidence="2">FD-172 SS1</strain>
    </source>
</reference>
<accession>A0A067MR36</accession>
<dbReference type="HOGENOM" id="CLU_1532298_0_0_1"/>
<dbReference type="EMBL" id="KL198022">
    <property type="protein sequence ID" value="KDQ18203.1"/>
    <property type="molecule type" value="Genomic_DNA"/>
</dbReference>
<organism evidence="1 2">
    <name type="scientific">Botryobasidium botryosum (strain FD-172 SS1)</name>
    <dbReference type="NCBI Taxonomy" id="930990"/>
    <lineage>
        <taxon>Eukaryota</taxon>
        <taxon>Fungi</taxon>
        <taxon>Dikarya</taxon>
        <taxon>Basidiomycota</taxon>
        <taxon>Agaricomycotina</taxon>
        <taxon>Agaricomycetes</taxon>
        <taxon>Cantharellales</taxon>
        <taxon>Botryobasidiaceae</taxon>
        <taxon>Botryobasidium</taxon>
    </lineage>
</organism>
<sequence>MTLIPNAYQPIALEAYSAVLPPAGPGLQARGPCTDLRGLIHKPIFSKIAAAPPDPLWSRRFFSQHNTRSSAYGDIVAARTTQWATHTHPIITYLTHVLGTSPWNEMERSFSVLFTAPISPMCTILSLLRAARWLHGPCDRLTPKLSTLTLISHASPRYEFMSSYLLSLLCVPVAL</sequence>
<dbReference type="InParanoid" id="A0A067MR36"/>
<evidence type="ECO:0000313" key="1">
    <source>
        <dbReference type="EMBL" id="KDQ18203.1"/>
    </source>
</evidence>